<keyword evidence="3" id="KW-1185">Reference proteome</keyword>
<gene>
    <name evidence="2" type="primary">agn1</name>
    <name evidence="2" type="ORF">QQX98_006187</name>
</gene>
<proteinExistence type="predicted"/>
<dbReference type="Gene3D" id="3.20.20.80">
    <property type="entry name" value="Glycosidases"/>
    <property type="match status" value="1"/>
</dbReference>
<evidence type="ECO:0000313" key="2">
    <source>
        <dbReference type="EMBL" id="KAK7415049.1"/>
    </source>
</evidence>
<evidence type="ECO:0000313" key="3">
    <source>
        <dbReference type="Proteomes" id="UP001498476"/>
    </source>
</evidence>
<dbReference type="CDD" id="cd11577">
    <property type="entry name" value="GH71"/>
    <property type="match status" value="1"/>
</dbReference>
<feature type="compositionally biased region" description="Pro residues" evidence="1">
    <location>
        <begin position="369"/>
        <end position="382"/>
    </location>
</feature>
<comment type="caution">
    <text evidence="2">The sequence shown here is derived from an EMBL/GenBank/DDBJ whole genome shotgun (WGS) entry which is preliminary data.</text>
</comment>
<dbReference type="InterPro" id="IPR005197">
    <property type="entry name" value="Glyco_hydro_71"/>
</dbReference>
<name>A0ABR1H1S9_9HYPO</name>
<feature type="region of interest" description="Disordered" evidence="1">
    <location>
        <begin position="363"/>
        <end position="382"/>
    </location>
</feature>
<dbReference type="Proteomes" id="UP001498476">
    <property type="component" value="Unassembled WGS sequence"/>
</dbReference>
<accession>A0ABR1H1S9</accession>
<dbReference type="Pfam" id="PF03659">
    <property type="entry name" value="Glyco_hydro_71"/>
    <property type="match status" value="1"/>
</dbReference>
<protein>
    <submittedName>
        <fullName evidence="2">Glucan endo-1,3-alpha-glucosidase agn1</fullName>
    </submittedName>
</protein>
<organism evidence="2 3">
    <name type="scientific">Neonectria punicea</name>
    <dbReference type="NCBI Taxonomy" id="979145"/>
    <lineage>
        <taxon>Eukaryota</taxon>
        <taxon>Fungi</taxon>
        <taxon>Dikarya</taxon>
        <taxon>Ascomycota</taxon>
        <taxon>Pezizomycotina</taxon>
        <taxon>Sordariomycetes</taxon>
        <taxon>Hypocreomycetidae</taxon>
        <taxon>Hypocreales</taxon>
        <taxon>Nectriaceae</taxon>
        <taxon>Neonectria</taxon>
    </lineage>
</organism>
<sequence length="414" mass="44563">MDTYGDASYMQFIAQAGLSTYMMPVSPGFYTNLPFYDKNWLWRGDDLWYDRWTDFVAPEFAQIISWNDYGESHYIGPLNSKALYAFDTGLAPFNYASGVPHDGYRMFLPFLIQLAKTGTATVGTQGVAVWYRNAAGSACDFSGTVGNTCTQLQLEYSPADIVQDKVFYSALLGASAAVTVTVGGVSLGATWTDVPPTGVGVYHGSASFKGHSRQVVVTVNGIASVVGTVPIGGCTRQNFNPYVYSANGPSSGASLNINNHVWVAGFGIGNFQNICKFSCGIGYCPVTGGTGVSAKYKGMCEFSCRYGWCPMHLCTYSSIGVLIPVPAINPSIGTFRPTLSMDEFLLCRFTSIYGKASSDVCWEPEPEPEPMTAPAPAPAPTAEPVPMQTWWLWTSTTNLGSGSGSPATDIYTFF</sequence>
<evidence type="ECO:0000256" key="1">
    <source>
        <dbReference type="SAM" id="MobiDB-lite"/>
    </source>
</evidence>
<reference evidence="2 3" key="1">
    <citation type="journal article" date="2025" name="Microbiol. Resour. Announc.">
        <title>Draft genome sequences for Neonectria magnoliae and Neonectria punicea, canker pathogens of Liriodendron tulipifera and Acer saccharum in West Virginia.</title>
        <authorList>
            <person name="Petronek H.M."/>
            <person name="Kasson M.T."/>
            <person name="Metheny A.M."/>
            <person name="Stauder C.M."/>
            <person name="Lovett B."/>
            <person name="Lynch S.C."/>
            <person name="Garnas J.R."/>
            <person name="Kasson L.R."/>
            <person name="Stajich J.E."/>
        </authorList>
    </citation>
    <scope>NUCLEOTIDE SEQUENCE [LARGE SCALE GENOMIC DNA]</scope>
    <source>
        <strain evidence="2 3">NRRL 64653</strain>
    </source>
</reference>
<dbReference type="EMBL" id="JAZAVJ010000090">
    <property type="protein sequence ID" value="KAK7415049.1"/>
    <property type="molecule type" value="Genomic_DNA"/>
</dbReference>